<evidence type="ECO:0000256" key="4">
    <source>
        <dbReference type="RuleBase" id="RU362030"/>
    </source>
</evidence>
<evidence type="ECO:0000256" key="2">
    <source>
        <dbReference type="ARBA" id="ARBA00022603"/>
    </source>
</evidence>
<comment type="caution">
    <text evidence="5">The sequence shown here is derived from an EMBL/GenBank/DDBJ whole genome shotgun (WGS) entry which is preliminary data.</text>
</comment>
<dbReference type="Gene3D" id="3.40.50.150">
    <property type="entry name" value="Vaccinia Virus protein VP39"/>
    <property type="match status" value="1"/>
</dbReference>
<dbReference type="InterPro" id="IPR011610">
    <property type="entry name" value="SAM_mthyl_Trfase_ML2640-like"/>
</dbReference>
<organism evidence="5 6">
    <name type="scientific">Tahibacter aquaticus</name>
    <dbReference type="NCBI Taxonomy" id="520092"/>
    <lineage>
        <taxon>Bacteria</taxon>
        <taxon>Pseudomonadati</taxon>
        <taxon>Pseudomonadota</taxon>
        <taxon>Gammaproteobacteria</taxon>
        <taxon>Lysobacterales</taxon>
        <taxon>Rhodanobacteraceae</taxon>
        <taxon>Tahibacter</taxon>
    </lineage>
</organism>
<dbReference type="AlphaFoldDB" id="A0A4R6YYT1"/>
<proteinExistence type="inferred from homology"/>
<dbReference type="EMBL" id="SNZH01000006">
    <property type="protein sequence ID" value="TDR44038.1"/>
    <property type="molecule type" value="Genomic_DNA"/>
</dbReference>
<evidence type="ECO:0000256" key="3">
    <source>
        <dbReference type="ARBA" id="ARBA00022679"/>
    </source>
</evidence>
<keyword evidence="3 5" id="KW-0808">Transferase</keyword>
<dbReference type="GO" id="GO:0008168">
    <property type="term" value="F:methyltransferase activity"/>
    <property type="evidence" value="ECO:0007669"/>
    <property type="project" value="UniProtKB-UniRule"/>
</dbReference>
<comment type="function">
    <text evidence="4">Exhibits S-adenosyl-L-methionine-dependent methyltransferase activity.</text>
</comment>
<comment type="similarity">
    <text evidence="1 4">Belongs to the UPF0677 family.</text>
</comment>
<dbReference type="PANTHER" id="PTHR43619">
    <property type="entry name" value="S-ADENOSYL-L-METHIONINE-DEPENDENT METHYLTRANSFERASE YKTD-RELATED"/>
    <property type="match status" value="1"/>
</dbReference>
<accession>A0A4R6YYT1</accession>
<dbReference type="EC" id="2.1.1.-" evidence="4"/>
<keyword evidence="6" id="KW-1185">Reference proteome</keyword>
<dbReference type="GO" id="GO:0032259">
    <property type="term" value="P:methylation"/>
    <property type="evidence" value="ECO:0007669"/>
    <property type="project" value="UniProtKB-KW"/>
</dbReference>
<keyword evidence="4" id="KW-0949">S-adenosyl-L-methionine</keyword>
<reference evidence="5 6" key="1">
    <citation type="submission" date="2019-03" db="EMBL/GenBank/DDBJ databases">
        <title>Genomic Encyclopedia of Type Strains, Phase IV (KMG-IV): sequencing the most valuable type-strain genomes for metagenomic binning, comparative biology and taxonomic classification.</title>
        <authorList>
            <person name="Goeker M."/>
        </authorList>
    </citation>
    <scope>NUCLEOTIDE SEQUENCE [LARGE SCALE GENOMIC DNA]</scope>
    <source>
        <strain evidence="5 6">DSM 21667</strain>
    </source>
</reference>
<dbReference type="SUPFAM" id="SSF53335">
    <property type="entry name" value="S-adenosyl-L-methionine-dependent methyltransferases"/>
    <property type="match status" value="1"/>
</dbReference>
<evidence type="ECO:0000313" key="6">
    <source>
        <dbReference type="Proteomes" id="UP000295293"/>
    </source>
</evidence>
<keyword evidence="2 4" id="KW-0489">Methyltransferase</keyword>
<gene>
    <name evidence="5" type="ORF">DFR29_106185</name>
</gene>
<dbReference type="NCBIfam" id="TIGR00027">
    <property type="entry name" value="mthyl_TIGR00027"/>
    <property type="match status" value="1"/>
</dbReference>
<dbReference type="RefSeq" id="WP_133818779.1">
    <property type="nucleotide sequence ID" value="NZ_SNZH01000006.1"/>
</dbReference>
<dbReference type="Proteomes" id="UP000295293">
    <property type="component" value="Unassembled WGS sequence"/>
</dbReference>
<dbReference type="InterPro" id="IPR007213">
    <property type="entry name" value="Ppm1/Ppm2/Tcmp"/>
</dbReference>
<dbReference type="PANTHER" id="PTHR43619:SF2">
    <property type="entry name" value="S-ADENOSYL-L-METHIONINE-DEPENDENT METHYLTRANSFERASES SUPERFAMILY PROTEIN"/>
    <property type="match status" value="1"/>
</dbReference>
<sequence>MSEANPIRNVSDTALWVAVYRAMESERPDALFHDPYARRLGGERGEAIVKAMPKGRSMAWPLVVRVAVMDEIVLRCVQQGVKTVLNLAAGLDARPYRLDLPRELNWLHVDMPEMVAYFRSHMSAETPRCELEFIAADLRDAAQRRAVFERAAPLGPTLVITEGLLIYLEAGQVADLARDLHDVAQARWWLSDLASPALLRFVARDWGRTLQQGNAPFQFGPREGTAFFAPFGWSEAEFRSTWDEAWRLDRKPAQAWLWRLLSWLQPARKREAGRRMSGIVLLQSDHTES</sequence>
<name>A0A4R6YYT1_9GAMM</name>
<dbReference type="OrthoDB" id="7063113at2"/>
<dbReference type="Pfam" id="PF04072">
    <property type="entry name" value="LCM"/>
    <property type="match status" value="1"/>
</dbReference>
<evidence type="ECO:0000256" key="1">
    <source>
        <dbReference type="ARBA" id="ARBA00008138"/>
    </source>
</evidence>
<dbReference type="InterPro" id="IPR029063">
    <property type="entry name" value="SAM-dependent_MTases_sf"/>
</dbReference>
<evidence type="ECO:0000313" key="5">
    <source>
        <dbReference type="EMBL" id="TDR44038.1"/>
    </source>
</evidence>
<protein>
    <recommendedName>
        <fullName evidence="4">S-adenosyl-L-methionine-dependent methyltransferase</fullName>
        <ecNumber evidence="4">2.1.1.-</ecNumber>
    </recommendedName>
</protein>